<name>A0ABW5Q0X2_9BACI</name>
<reference evidence="2" key="1">
    <citation type="journal article" date="2019" name="Int. J. Syst. Evol. Microbiol.">
        <title>The Global Catalogue of Microorganisms (GCM) 10K type strain sequencing project: providing services to taxonomists for standard genome sequencing and annotation.</title>
        <authorList>
            <consortium name="The Broad Institute Genomics Platform"/>
            <consortium name="The Broad Institute Genome Sequencing Center for Infectious Disease"/>
            <person name="Wu L."/>
            <person name="Ma J."/>
        </authorList>
    </citation>
    <scope>NUCLEOTIDE SEQUENCE [LARGE SCALE GENOMIC DNA]</scope>
    <source>
        <strain evidence="2">TISTR 1858</strain>
    </source>
</reference>
<comment type="caution">
    <text evidence="1">The sequence shown here is derived from an EMBL/GenBank/DDBJ whole genome shotgun (WGS) entry which is preliminary data.</text>
</comment>
<dbReference type="Proteomes" id="UP001597451">
    <property type="component" value="Unassembled WGS sequence"/>
</dbReference>
<sequence>MLNRFVRVIIFEQVCQFGIIYDRPAIIHSTRTKVKSMVGDYSIYAIYGRIIIVDLLTAVNGSNNPQYSDLCQIQLIQLEMLLEVDRICKKNIIKYSIIAGTLLVLYVIRR</sequence>
<evidence type="ECO:0000313" key="1">
    <source>
        <dbReference type="EMBL" id="MFD2629218.1"/>
    </source>
</evidence>
<proteinExistence type="predicted"/>
<protein>
    <submittedName>
        <fullName evidence="1">Uncharacterized protein</fullName>
    </submittedName>
</protein>
<evidence type="ECO:0000313" key="2">
    <source>
        <dbReference type="Proteomes" id="UP001597451"/>
    </source>
</evidence>
<dbReference type="EMBL" id="JBHUMX010000035">
    <property type="protein sequence ID" value="MFD2629218.1"/>
    <property type="molecule type" value="Genomic_DNA"/>
</dbReference>
<dbReference type="RefSeq" id="WP_379561988.1">
    <property type="nucleotide sequence ID" value="NZ_JBHUMX010000035.1"/>
</dbReference>
<keyword evidence="2" id="KW-1185">Reference proteome</keyword>
<organism evidence="1 2">
    <name type="scientific">Oceanobacillus kapialis</name>
    <dbReference type="NCBI Taxonomy" id="481353"/>
    <lineage>
        <taxon>Bacteria</taxon>
        <taxon>Bacillati</taxon>
        <taxon>Bacillota</taxon>
        <taxon>Bacilli</taxon>
        <taxon>Bacillales</taxon>
        <taxon>Bacillaceae</taxon>
        <taxon>Oceanobacillus</taxon>
    </lineage>
</organism>
<accession>A0ABW5Q0X2</accession>
<gene>
    <name evidence="1" type="ORF">ACFSUN_10560</name>
</gene>